<evidence type="ECO:0000259" key="3">
    <source>
        <dbReference type="PROSITE" id="PS51914"/>
    </source>
</evidence>
<evidence type="ECO:0000256" key="1">
    <source>
        <dbReference type="ARBA" id="ARBA00022729"/>
    </source>
</evidence>
<dbReference type="InterPro" id="IPR009011">
    <property type="entry name" value="Man6P_isomerase_rcpt-bd_dom_sf"/>
</dbReference>
<reference evidence="4" key="2">
    <citation type="journal article" date="2024" name="Plant">
        <title>Genomic evolution and insights into agronomic trait innovations of Sesamum species.</title>
        <authorList>
            <person name="Miao H."/>
            <person name="Wang L."/>
            <person name="Qu L."/>
            <person name="Liu H."/>
            <person name="Sun Y."/>
            <person name="Le M."/>
            <person name="Wang Q."/>
            <person name="Wei S."/>
            <person name="Zheng Y."/>
            <person name="Lin W."/>
            <person name="Duan Y."/>
            <person name="Cao H."/>
            <person name="Xiong S."/>
            <person name="Wang X."/>
            <person name="Wei L."/>
            <person name="Li C."/>
            <person name="Ma Q."/>
            <person name="Ju M."/>
            <person name="Zhao R."/>
            <person name="Li G."/>
            <person name="Mu C."/>
            <person name="Tian Q."/>
            <person name="Mei H."/>
            <person name="Zhang T."/>
            <person name="Gao T."/>
            <person name="Zhang H."/>
        </authorList>
    </citation>
    <scope>NUCLEOTIDE SEQUENCE</scope>
    <source>
        <strain evidence="4">KEN1</strain>
    </source>
</reference>
<evidence type="ECO:0000256" key="2">
    <source>
        <dbReference type="ARBA" id="ARBA00023157"/>
    </source>
</evidence>
<accession>A0AAW2Y4F2</accession>
<dbReference type="Gene3D" id="2.70.130.10">
    <property type="entry name" value="Mannose-6-phosphate receptor binding domain"/>
    <property type="match status" value="1"/>
</dbReference>
<dbReference type="GO" id="GO:0017177">
    <property type="term" value="C:glucosidase II complex"/>
    <property type="evidence" value="ECO:0007669"/>
    <property type="project" value="TreeGrafter"/>
</dbReference>
<dbReference type="Pfam" id="PF13015">
    <property type="entry name" value="PRKCSH_1"/>
    <property type="match status" value="1"/>
</dbReference>
<dbReference type="InterPro" id="IPR039794">
    <property type="entry name" value="Gtb1-like"/>
</dbReference>
<protein>
    <submittedName>
        <fullName evidence="4">Glucosidase 2 subunit beta</fullName>
    </submittedName>
</protein>
<dbReference type="GO" id="GO:0006491">
    <property type="term" value="P:N-glycan processing"/>
    <property type="evidence" value="ECO:0007669"/>
    <property type="project" value="TreeGrafter"/>
</dbReference>
<gene>
    <name evidence="4" type="ORF">Slati_0680300</name>
</gene>
<comment type="caution">
    <text evidence="4">The sequence shown here is derived from an EMBL/GenBank/DDBJ whole genome shotgun (WGS) entry which is preliminary data.</text>
</comment>
<organism evidence="4">
    <name type="scientific">Sesamum latifolium</name>
    <dbReference type="NCBI Taxonomy" id="2727402"/>
    <lineage>
        <taxon>Eukaryota</taxon>
        <taxon>Viridiplantae</taxon>
        <taxon>Streptophyta</taxon>
        <taxon>Embryophyta</taxon>
        <taxon>Tracheophyta</taxon>
        <taxon>Spermatophyta</taxon>
        <taxon>Magnoliopsida</taxon>
        <taxon>eudicotyledons</taxon>
        <taxon>Gunneridae</taxon>
        <taxon>Pentapetalae</taxon>
        <taxon>asterids</taxon>
        <taxon>lamiids</taxon>
        <taxon>Lamiales</taxon>
        <taxon>Pedaliaceae</taxon>
        <taxon>Sesamum</taxon>
    </lineage>
</organism>
<dbReference type="InterPro" id="IPR044865">
    <property type="entry name" value="MRH_dom"/>
</dbReference>
<reference evidence="4" key="1">
    <citation type="submission" date="2020-06" db="EMBL/GenBank/DDBJ databases">
        <authorList>
            <person name="Li T."/>
            <person name="Hu X."/>
            <person name="Zhang T."/>
            <person name="Song X."/>
            <person name="Zhang H."/>
            <person name="Dai N."/>
            <person name="Sheng W."/>
            <person name="Hou X."/>
            <person name="Wei L."/>
        </authorList>
    </citation>
    <scope>NUCLEOTIDE SEQUENCE</scope>
    <source>
        <strain evidence="4">KEN1</strain>
        <tissue evidence="4">Leaf</tissue>
    </source>
</reference>
<evidence type="ECO:0000313" key="4">
    <source>
        <dbReference type="EMBL" id="KAL0460531.1"/>
    </source>
</evidence>
<feature type="domain" description="MRH" evidence="3">
    <location>
        <begin position="149"/>
        <end position="271"/>
    </location>
</feature>
<dbReference type="SUPFAM" id="SSF50911">
    <property type="entry name" value="Mannose 6-phosphate receptor domain"/>
    <property type="match status" value="1"/>
</dbReference>
<proteinExistence type="predicted"/>
<dbReference type="EMBL" id="JACGWN010000002">
    <property type="protein sequence ID" value="KAL0460531.1"/>
    <property type="molecule type" value="Genomic_DNA"/>
</dbReference>
<dbReference type="AlphaFoldDB" id="A0AAW2Y4F2"/>
<name>A0AAW2Y4F2_9LAMI</name>
<keyword evidence="2" id="KW-1015">Disulfide bond</keyword>
<sequence>MNLSLGIILLRQTLDKGVEGVNENAEQLGEASTVDAKLVFETGESDETREDILQVRINTNPDETPDGTNYEDDNGYDTEDDAILMMMLTTAKQEHLGYTSLAPPGLTGEIRRETVKSILRAVNLFQTPVNISDAAHVRKEYDDPVPSYPKCSQDIKTYEEAKTRFWFNVSTFIMQDRRKNSIHSMVMFTKSVLLKKLPKRRVTVQLVWGAGEFEDSYRTMQFLNGDKCWNGPDRSLKVKLRCGLKNEITDVDEPSRCEYVALLATPALCVDSKLKSRQIGCTEQGNSAGTRRAMSNLGNRYDDEHEEGGGFDCTTPDEGQRRVMRESITSFQSCLPTALSG</sequence>
<dbReference type="InterPro" id="IPR036607">
    <property type="entry name" value="PRKCSH"/>
</dbReference>
<dbReference type="PROSITE" id="PS51914">
    <property type="entry name" value="MRH"/>
    <property type="match status" value="1"/>
</dbReference>
<dbReference type="PANTHER" id="PTHR12630:SF25">
    <property type="entry name" value="OS01G0752400 PROTEIN"/>
    <property type="match status" value="1"/>
</dbReference>
<keyword evidence="1" id="KW-0732">Signal</keyword>
<dbReference type="PANTHER" id="PTHR12630">
    <property type="entry name" value="N-LINKED OLIGOSACCHARIDE PROCESSING"/>
    <property type="match status" value="1"/>
</dbReference>